<accession>A0A4D7AY26</accession>
<proteinExistence type="predicted"/>
<keyword evidence="1" id="KW-0863">Zinc-finger</keyword>
<dbReference type="InterPro" id="IPR007527">
    <property type="entry name" value="Znf_SWIM"/>
</dbReference>
<feature type="domain" description="SWIM-type" evidence="2">
    <location>
        <begin position="134"/>
        <end position="181"/>
    </location>
</feature>
<keyword evidence="1" id="KW-0479">Metal-binding</keyword>
<dbReference type="Proteomes" id="UP000298642">
    <property type="component" value="Chromosome"/>
</dbReference>
<evidence type="ECO:0000259" key="2">
    <source>
        <dbReference type="PROSITE" id="PS50966"/>
    </source>
</evidence>
<dbReference type="GO" id="GO:0008270">
    <property type="term" value="F:zinc ion binding"/>
    <property type="evidence" value="ECO:0007669"/>
    <property type="project" value="UniProtKB-KW"/>
</dbReference>
<dbReference type="RefSeq" id="WP_136891194.1">
    <property type="nucleotide sequence ID" value="NZ_CP034413.3"/>
</dbReference>
<evidence type="ECO:0000256" key="1">
    <source>
        <dbReference type="PROSITE-ProRule" id="PRU00325"/>
    </source>
</evidence>
<gene>
    <name evidence="3" type="ORF">EIO64_08205</name>
</gene>
<name>A0A4D7AY26_9FIRM</name>
<dbReference type="KEGG" id="obj:EIO64_08205"/>
<keyword evidence="1" id="KW-0862">Zinc</keyword>
<sequence length="190" mass="20980">MKRVDEMKGKGLYIAAGVVLVLALVCLFTGEIQAFGGGVVIAAALAAYGQWKKGHPETSELRTIEGREGSETIRETVSYSLVFPVRKTELVSIRSRRCPVGHSFGEWNEKVHRGAAQSDRFEKASHECLGLISYDVDTGTAEVSGSTGTKYTTTLDYCSCPDFEKRSKPCKHIYFLALQMGYTSEDFYNN</sequence>
<dbReference type="EMBL" id="CP034413">
    <property type="protein sequence ID" value="QCI59207.1"/>
    <property type="molecule type" value="Genomic_DNA"/>
</dbReference>
<dbReference type="PROSITE" id="PS50966">
    <property type="entry name" value="ZF_SWIM"/>
    <property type="match status" value="1"/>
</dbReference>
<dbReference type="AlphaFoldDB" id="A0A4D7AY26"/>
<organism evidence="3 4">
    <name type="scientific">Dysosmobacter welbionis</name>
    <dbReference type="NCBI Taxonomy" id="2093857"/>
    <lineage>
        <taxon>Bacteria</taxon>
        <taxon>Bacillati</taxon>
        <taxon>Bacillota</taxon>
        <taxon>Clostridia</taxon>
        <taxon>Eubacteriales</taxon>
        <taxon>Oscillospiraceae</taxon>
        <taxon>Dysosmobacter</taxon>
    </lineage>
</organism>
<dbReference type="Pfam" id="PF04434">
    <property type="entry name" value="SWIM"/>
    <property type="match status" value="1"/>
</dbReference>
<evidence type="ECO:0000313" key="4">
    <source>
        <dbReference type="Proteomes" id="UP000298642"/>
    </source>
</evidence>
<protein>
    <submittedName>
        <fullName evidence="3">SWIM zinc finger domain-containing protein</fullName>
    </submittedName>
</protein>
<reference evidence="4" key="1">
    <citation type="submission" date="2018-12" db="EMBL/GenBank/DDBJ databases">
        <title>Dusodibacter welbiota gen. nov., sp. nov., isolated from human faeces and emended description of the Oscillibacter genus.</title>
        <authorList>
            <person name="Le Roy T."/>
            <person name="Van der Smissen P."/>
            <person name="Delzenne N."/>
            <person name="Muccioli G."/>
            <person name="Collet J.F."/>
            <person name="Cani P.D."/>
        </authorList>
    </citation>
    <scope>NUCLEOTIDE SEQUENCE [LARGE SCALE GENOMIC DNA]</scope>
    <source>
        <strain evidence="4">J115</strain>
    </source>
</reference>
<keyword evidence="4" id="KW-1185">Reference proteome</keyword>
<evidence type="ECO:0000313" key="3">
    <source>
        <dbReference type="EMBL" id="QCI59207.1"/>
    </source>
</evidence>